<organism evidence="2 3">
    <name type="scientific">Actinokineospora iranica</name>
    <dbReference type="NCBI Taxonomy" id="1271860"/>
    <lineage>
        <taxon>Bacteria</taxon>
        <taxon>Bacillati</taxon>
        <taxon>Actinomycetota</taxon>
        <taxon>Actinomycetes</taxon>
        <taxon>Pseudonocardiales</taxon>
        <taxon>Pseudonocardiaceae</taxon>
        <taxon>Actinokineospora</taxon>
    </lineage>
</organism>
<reference evidence="3" key="1">
    <citation type="submission" date="2016-10" db="EMBL/GenBank/DDBJ databases">
        <authorList>
            <person name="Varghese N."/>
            <person name="Submissions S."/>
        </authorList>
    </citation>
    <scope>NUCLEOTIDE SEQUENCE [LARGE SCALE GENOMIC DNA]</scope>
    <source>
        <strain evidence="3">IBRC-M 10403</strain>
    </source>
</reference>
<dbReference type="Gene3D" id="1.10.1200.10">
    <property type="entry name" value="ACP-like"/>
    <property type="match status" value="1"/>
</dbReference>
<sequence>MTETEFIDLVGAESGLPLTVADLATGFDDLPGWDSVHLLKVLSALETERGITLRVAELLSTKSLGDLHRAVAAA</sequence>
<evidence type="ECO:0000259" key="1">
    <source>
        <dbReference type="PROSITE" id="PS50075"/>
    </source>
</evidence>
<dbReference type="Proteomes" id="UP000199501">
    <property type="component" value="Unassembled WGS sequence"/>
</dbReference>
<proteinExistence type="predicted"/>
<dbReference type="EMBL" id="FMZZ01000025">
    <property type="protein sequence ID" value="SDD96698.1"/>
    <property type="molecule type" value="Genomic_DNA"/>
</dbReference>
<name>A0A1G6Z256_9PSEU</name>
<accession>A0A1G6Z256</accession>
<feature type="domain" description="Carrier" evidence="1">
    <location>
        <begin position="1"/>
        <end position="74"/>
    </location>
</feature>
<dbReference type="Pfam" id="PF00550">
    <property type="entry name" value="PP-binding"/>
    <property type="match status" value="1"/>
</dbReference>
<protein>
    <submittedName>
        <fullName evidence="2">Phosphopantetheine attachment site</fullName>
    </submittedName>
</protein>
<dbReference type="SUPFAM" id="SSF47336">
    <property type="entry name" value="ACP-like"/>
    <property type="match status" value="1"/>
</dbReference>
<evidence type="ECO:0000313" key="3">
    <source>
        <dbReference type="Proteomes" id="UP000199501"/>
    </source>
</evidence>
<dbReference type="RefSeq" id="WP_091457623.1">
    <property type="nucleotide sequence ID" value="NZ_FMZZ01000025.1"/>
</dbReference>
<dbReference type="STRING" id="1271860.SAMN05216174_12516"/>
<dbReference type="PROSITE" id="PS50075">
    <property type="entry name" value="CARRIER"/>
    <property type="match status" value="1"/>
</dbReference>
<dbReference type="InterPro" id="IPR009081">
    <property type="entry name" value="PP-bd_ACP"/>
</dbReference>
<keyword evidence="3" id="KW-1185">Reference proteome</keyword>
<dbReference type="AlphaFoldDB" id="A0A1G6Z256"/>
<dbReference type="OrthoDB" id="4257495at2"/>
<dbReference type="InterPro" id="IPR036736">
    <property type="entry name" value="ACP-like_sf"/>
</dbReference>
<gene>
    <name evidence="2" type="ORF">SAMN05216174_12516</name>
</gene>
<evidence type="ECO:0000313" key="2">
    <source>
        <dbReference type="EMBL" id="SDD96698.1"/>
    </source>
</evidence>